<dbReference type="InterPro" id="IPR036709">
    <property type="entry name" value="Autotransporte_beta_dom_sf"/>
</dbReference>
<dbReference type="SUPFAM" id="SSF51126">
    <property type="entry name" value="Pectin lyase-like"/>
    <property type="match status" value="2"/>
</dbReference>
<sequence>MMSKKTLLSCTAVAAIVLFGAHNNAQAGYICVAGMIGGPCGNDIIDGGPDYEWIGAENGYHVIVKHLTIRSSENPHEYQEYGIVTVNTMDPDNSKDKDKSFVDISDSTIISKTTAVRVQNYGSIIMNTVDVTASEIGLVFINSNKDENQIQNVKISSGENASPMEKAIMLLKGSKIALKDVTVTQAQVGVEVTDTSKVTISGGSFNAKYQAIYADKGSTVTLNDNVKVTSDNYGLHVNGDQSQITMTGGEVTGKQNALLAEEGGHIDVANVVLKTDGNGIGTESDGTGSAIVLHNNATIKEARIGLYAQAGGTISMNGGTITVSQIGASFENSKNDQNKLENVVIASSSDDKPIITGVSADKKSTIALKNITVQNAEKALFAHDHSQITLTGGGSFGGEVLAKQGSTIALNDNVTVTSENNGLHADGEKSQINMTEGEVTGKKAALLAENSGYIDVTDITLTAYNEGTGVSAIGPNSMINLHEKATIKEAKIGLEAKDNGVIQMTGGSITVSQIGASFENSKNDQNKLENVVIASSSDDKPIITGVSADKKSTVALKNITVQNAEKALFAHDHSQITLMGGGFFGGEILAKQDSTIALNDNVTVTSENNGLHADGEKSQITMTGGEVTGKKAALLAENSGYIDVTNVVLKTGDEGTGASAIGPNSMINLHEKATIKEARIGLEAKDNGVIQMTGGSITVSQIGASFENSKNDQNKLENVVIASSSDDKPIITGVSADKKSTVALKNITVQNAEKALFAHDHSQITLTGGGSLGGEILAKQDSTIALNNNVTVTSENNGLHADGEKSQITMTGGTIKAKEAAFVTKDGGYIDVTDISAKAQHNGIRFDGSKNDQTSEINLTNTDLLVEDGTGIVANNSSNAKLNLKDSKINADQLFVGKTHDTLKSDQIFTLTAQNSLLQGGARNDENGRTTFDLKNNTTWFVKTSTQEKDDEGNLFDIAQRARSDVSVLHLNDSKIIFQKPTENHYHTLHIGSGKPETQAVYNATGDAEIYFNAEWSDGAAIADQKTDRLLIHGDVSGTTTIYVTGNLKGGITASDFNPSNTSGVSLIQVSGNTDENSFKLTSGDIQTMGSPYKYRLAAYGPTSSYGVANETQNLLGENDHFWDFRLQRFLLPQVSSYLAMPNALFYAGFIDMAKQSTLLADLRTTGLAREEEKKNKGFFLSSYGSIATLSSQYDYETNIRYAATQAGFTASTQYGKNATLYWGLIGTYGQLSLTPKDIEDADKSTLNKWSITAYGSIERNCGFYIDTLFSYGIWKGNIATALAKNTTKVDDIKMLIASTTIGQKLTTHIKDLTFEPQAQLVYQRLIFNTFTDADNLKVDIGEPHQWLLRIGGRLTKTIVDTQKERALSFYGKLNLLQTFGDDHTIQISDTFPLDPVGPAIEGGLGINVKLSRSLALHGDINYRKKLQKTGISGTNFSGGIRYQF</sequence>
<evidence type="ECO:0000313" key="3">
    <source>
        <dbReference type="EMBL" id="UTO28045.1"/>
    </source>
</evidence>
<dbReference type="SMART" id="SM00869">
    <property type="entry name" value="Autotransporter"/>
    <property type="match status" value="1"/>
</dbReference>
<reference evidence="3" key="1">
    <citation type="submission" date="2022-07" db="EMBL/GenBank/DDBJ databases">
        <title>First report of Bartonella spp. in marsupials in Brazil, with a description of Bartonella harrusi sp. nov. and new proposal for taxonomic reclassification of species of the genus Bartonella.</title>
        <authorList>
            <person name="Amaral R.B."/>
        </authorList>
    </citation>
    <scope>NUCLEOTIDE SEQUENCE</scope>
    <source>
        <strain evidence="3">117A</strain>
    </source>
</reference>
<dbReference type="PROSITE" id="PS51208">
    <property type="entry name" value="AUTOTRANSPORTER"/>
    <property type="match status" value="1"/>
</dbReference>
<feature type="chain" id="PRO_5047508777" evidence="1">
    <location>
        <begin position="28"/>
        <end position="1445"/>
    </location>
</feature>
<evidence type="ECO:0000256" key="1">
    <source>
        <dbReference type="SAM" id="SignalP"/>
    </source>
</evidence>
<accession>A0ABY5EUE5</accession>
<protein>
    <submittedName>
        <fullName evidence="3">Autotransporter outer membrane beta-barrel domain-containing protein</fullName>
    </submittedName>
</protein>
<dbReference type="RefSeq" id="WP_254769953.1">
    <property type="nucleotide sequence ID" value="NZ_CP101114.1"/>
</dbReference>
<evidence type="ECO:0000259" key="2">
    <source>
        <dbReference type="PROSITE" id="PS51208"/>
    </source>
</evidence>
<name>A0ABY5EUE5_9HYPH</name>
<keyword evidence="4" id="KW-1185">Reference proteome</keyword>
<dbReference type="SUPFAM" id="SSF103515">
    <property type="entry name" value="Autotransporter"/>
    <property type="match status" value="1"/>
</dbReference>
<dbReference type="NCBIfam" id="TIGR01414">
    <property type="entry name" value="autotrans_barl"/>
    <property type="match status" value="1"/>
</dbReference>
<organism evidence="3 4">
    <name type="scientific">Bartonella harrusi</name>
    <dbReference type="NCBI Taxonomy" id="2961895"/>
    <lineage>
        <taxon>Bacteria</taxon>
        <taxon>Pseudomonadati</taxon>
        <taxon>Pseudomonadota</taxon>
        <taxon>Alphaproteobacteria</taxon>
        <taxon>Hyphomicrobiales</taxon>
        <taxon>Bartonellaceae</taxon>
        <taxon>Bartonella</taxon>
    </lineage>
</organism>
<dbReference type="InterPro" id="IPR011050">
    <property type="entry name" value="Pectin_lyase_fold/virulence"/>
</dbReference>
<dbReference type="Gene3D" id="2.40.128.130">
    <property type="entry name" value="Autotransporter beta-domain"/>
    <property type="match status" value="1"/>
</dbReference>
<feature type="domain" description="Autotransporter" evidence="2">
    <location>
        <begin position="1172"/>
        <end position="1445"/>
    </location>
</feature>
<dbReference type="InterPro" id="IPR043990">
    <property type="entry name" value="AC_1"/>
</dbReference>
<dbReference type="Pfam" id="PF18883">
    <property type="entry name" value="AC_1"/>
    <property type="match status" value="1"/>
</dbReference>
<dbReference type="InterPro" id="IPR012332">
    <property type="entry name" value="Autotransporter_pectin_lyase_C"/>
</dbReference>
<dbReference type="Gene3D" id="2.160.20.20">
    <property type="match status" value="3"/>
</dbReference>
<evidence type="ECO:0000313" key="4">
    <source>
        <dbReference type="Proteomes" id="UP001059475"/>
    </source>
</evidence>
<dbReference type="EMBL" id="CP101114">
    <property type="protein sequence ID" value="UTO28045.1"/>
    <property type="molecule type" value="Genomic_DNA"/>
</dbReference>
<proteinExistence type="predicted"/>
<dbReference type="InterPro" id="IPR005546">
    <property type="entry name" value="Autotransporte_beta"/>
</dbReference>
<dbReference type="Proteomes" id="UP001059475">
    <property type="component" value="Chromosome"/>
</dbReference>
<keyword evidence="1" id="KW-0732">Signal</keyword>
<dbReference type="InterPro" id="IPR006315">
    <property type="entry name" value="OM_autotransptr_brl_dom"/>
</dbReference>
<gene>
    <name evidence="3" type="ORF">NMK50_07510</name>
</gene>
<feature type="signal peptide" evidence="1">
    <location>
        <begin position="1"/>
        <end position="27"/>
    </location>
</feature>